<dbReference type="InterPro" id="IPR009078">
    <property type="entry name" value="Ferritin-like_SF"/>
</dbReference>
<name>A0AAU7ATM9_9ACTN</name>
<dbReference type="InterPro" id="IPR006311">
    <property type="entry name" value="TAT_signal"/>
</dbReference>
<gene>
    <name evidence="1" type="ORF">DSM112329_01859</name>
</gene>
<protein>
    <recommendedName>
        <fullName evidence="2">Ferritin-like domain-containing protein</fullName>
    </recommendedName>
</protein>
<organism evidence="1">
    <name type="scientific">Paraconexibacter sp. AEG42_29</name>
    <dbReference type="NCBI Taxonomy" id="2997339"/>
    <lineage>
        <taxon>Bacteria</taxon>
        <taxon>Bacillati</taxon>
        <taxon>Actinomycetota</taxon>
        <taxon>Thermoleophilia</taxon>
        <taxon>Solirubrobacterales</taxon>
        <taxon>Paraconexibacteraceae</taxon>
        <taxon>Paraconexibacter</taxon>
    </lineage>
</organism>
<sequence length="238" mass="25059">MADDAGAYDPDGSTRRNLLRNASITGVGIFGASALLSPLDAFAAASKSQKGQFSTLASKSIRRGKVNANDVKIGNYALTLEYLEAAFYAIADSKKYADPDIAQAAKVLAEHEQAHVDALKKVLGSAAVKTPKFNMANVEALLVDQETFIKTAAAIEPVGTAAYAGAGPYVQNLAIVKAALSIHSVEAEHAAYTASILKFKGIEPNRNPVPNAFNKARSFQSVIKEVSGLKLNDGPLQP</sequence>
<dbReference type="SUPFAM" id="SSF47240">
    <property type="entry name" value="Ferritin-like"/>
    <property type="match status" value="1"/>
</dbReference>
<dbReference type="Pfam" id="PF13668">
    <property type="entry name" value="Ferritin_2"/>
    <property type="match status" value="1"/>
</dbReference>
<dbReference type="AlphaFoldDB" id="A0AAU7ATM9"/>
<evidence type="ECO:0000313" key="1">
    <source>
        <dbReference type="EMBL" id="XAY05018.1"/>
    </source>
</evidence>
<dbReference type="PROSITE" id="PS51318">
    <property type="entry name" value="TAT"/>
    <property type="match status" value="1"/>
</dbReference>
<evidence type="ECO:0008006" key="2">
    <source>
        <dbReference type="Google" id="ProtNLM"/>
    </source>
</evidence>
<proteinExistence type="predicted"/>
<accession>A0AAU7ATM9</accession>
<reference evidence="1" key="1">
    <citation type="submission" date="2022-12" db="EMBL/GenBank/DDBJ databases">
        <title>Paraconexibacter alkalitolerans sp. nov. and Baekduia alba sp. nov., isolated from soil and emended description of the genera Paraconexibacter (Chun et al., 2020) and Baekduia (An et al., 2020).</title>
        <authorList>
            <person name="Vieira S."/>
            <person name="Huber K.J."/>
            <person name="Geppert A."/>
            <person name="Wolf J."/>
            <person name="Neumann-Schaal M."/>
            <person name="Muesken M."/>
            <person name="Overmann J."/>
        </authorList>
    </citation>
    <scope>NUCLEOTIDE SEQUENCE</scope>
    <source>
        <strain evidence="1">AEG42_29</strain>
    </source>
</reference>
<dbReference type="EMBL" id="CP114014">
    <property type="protein sequence ID" value="XAY05018.1"/>
    <property type="molecule type" value="Genomic_DNA"/>
</dbReference>
<dbReference type="KEGG" id="parq:DSM112329_01859"/>